<organism evidence="1 2">
    <name type="scientific">Rhodocytophaga aerolata</name>
    <dbReference type="NCBI Taxonomy" id="455078"/>
    <lineage>
        <taxon>Bacteria</taxon>
        <taxon>Pseudomonadati</taxon>
        <taxon>Bacteroidota</taxon>
        <taxon>Cytophagia</taxon>
        <taxon>Cytophagales</taxon>
        <taxon>Rhodocytophagaceae</taxon>
        <taxon>Rhodocytophaga</taxon>
    </lineage>
</organism>
<evidence type="ECO:0000313" key="1">
    <source>
        <dbReference type="EMBL" id="MDO1445567.1"/>
    </source>
</evidence>
<protein>
    <submittedName>
        <fullName evidence="1">DUF6155 family protein</fullName>
    </submittedName>
</protein>
<accession>A0ABT8R0E8</accession>
<dbReference type="EMBL" id="JAUKPO010000002">
    <property type="protein sequence ID" value="MDO1445567.1"/>
    <property type="molecule type" value="Genomic_DNA"/>
</dbReference>
<proteinExistence type="predicted"/>
<dbReference type="Proteomes" id="UP001168528">
    <property type="component" value="Unassembled WGS sequence"/>
</dbReference>
<dbReference type="RefSeq" id="WP_302036371.1">
    <property type="nucleotide sequence ID" value="NZ_JAUKPO010000002.1"/>
</dbReference>
<gene>
    <name evidence="1" type="ORF">Q0590_04870</name>
</gene>
<comment type="caution">
    <text evidence="1">The sequence shown here is derived from an EMBL/GenBank/DDBJ whole genome shotgun (WGS) entry which is preliminary data.</text>
</comment>
<name>A0ABT8R0E8_9BACT</name>
<reference evidence="1" key="1">
    <citation type="submission" date="2023-07" db="EMBL/GenBank/DDBJ databases">
        <title>The genome sequence of Rhodocytophaga aerolata KACC 12507.</title>
        <authorList>
            <person name="Zhang X."/>
        </authorList>
    </citation>
    <scope>NUCLEOTIDE SEQUENCE</scope>
    <source>
        <strain evidence="1">KACC 12507</strain>
    </source>
</reference>
<sequence>MAKITKVSLKKHLDELDKKELVEEVLKLYSKFSQVKEFYQMELSDDTKAFVDSYKKKIKAIYFPARGYRYPRASAIRRLISKFKKVAVFDFDVVDLLLYRVENGIAYSKTFGGIDEAFYTSITSSYDEALKLITKSNLHTEFKDRCRQIVTDSEYMGWGFHANLSYAFGECFGEA</sequence>
<dbReference type="Pfam" id="PF19652">
    <property type="entry name" value="DUF6155"/>
    <property type="match status" value="1"/>
</dbReference>
<keyword evidence="2" id="KW-1185">Reference proteome</keyword>
<dbReference type="InterPro" id="IPR046153">
    <property type="entry name" value="DUF6155"/>
</dbReference>
<evidence type="ECO:0000313" key="2">
    <source>
        <dbReference type="Proteomes" id="UP001168528"/>
    </source>
</evidence>